<dbReference type="RefSeq" id="WP_069689605.1">
    <property type="nucleotide sequence ID" value="NZ_CP017147.1"/>
</dbReference>
<keyword evidence="2" id="KW-1185">Reference proteome</keyword>
<name>A0A1D7TZ44_9HYPH</name>
<gene>
    <name evidence="1" type="ORF">BHK69_07825</name>
</gene>
<dbReference type="Proteomes" id="UP000094969">
    <property type="component" value="Chromosome"/>
</dbReference>
<proteinExistence type="predicted"/>
<dbReference type="KEGG" id="bvv:BHK69_07825"/>
<dbReference type="STRING" id="1526658.BHK69_07825"/>
<evidence type="ECO:0008006" key="3">
    <source>
        <dbReference type="Google" id="ProtNLM"/>
    </source>
</evidence>
<dbReference type="InterPro" id="IPR014985">
    <property type="entry name" value="WbqC"/>
</dbReference>
<reference evidence="1 2" key="1">
    <citation type="journal article" date="2015" name="Antonie Van Leeuwenhoek">
        <title>Bosea vaviloviae sp. nov., a new species of slow-growing rhizobia isolated from nodules of the relict species Vavilovia formosa (Stev.) Fed.</title>
        <authorList>
            <person name="Safronova V.I."/>
            <person name="Kuznetsova I.G."/>
            <person name="Sazanova A.L."/>
            <person name="Kimeklis A.K."/>
            <person name="Belimov A.A."/>
            <person name="Andronov E.E."/>
            <person name="Pinaev A.G."/>
            <person name="Chizhevskaya E.P."/>
            <person name="Pukhaev A.R."/>
            <person name="Popov K.P."/>
            <person name="Willems A."/>
            <person name="Tikhonovich I.A."/>
        </authorList>
    </citation>
    <scope>NUCLEOTIDE SEQUENCE [LARGE SCALE GENOMIC DNA]</scope>
    <source>
        <strain evidence="1 2">Vaf18</strain>
    </source>
</reference>
<sequence>MTTVVISQPMLFPWPGFFEQLQLADVFIHLDDVQFSKGSFTNRVQLQHGDETRWLTVPLQGKGSFQLIKDLRPANDSWRRDHVTALTSVLAAAPNCAEAVALLREAYAEDSVVDALIASIDASARKLGIGADRSILKSSEMDVSGRSWQRVLDLVLSVGGTRYLTGHGAAEYLDHSAFEAAGVTVLYMDYSLTTWPRDGSTATPYLSVLDLIAWAGENAASYLHPATLSWTEFLQKRELNNEQ</sequence>
<organism evidence="1 2">
    <name type="scientific">Bosea vaviloviae</name>
    <dbReference type="NCBI Taxonomy" id="1526658"/>
    <lineage>
        <taxon>Bacteria</taxon>
        <taxon>Pseudomonadati</taxon>
        <taxon>Pseudomonadota</taxon>
        <taxon>Alphaproteobacteria</taxon>
        <taxon>Hyphomicrobiales</taxon>
        <taxon>Boseaceae</taxon>
        <taxon>Bosea</taxon>
    </lineage>
</organism>
<accession>A0A1D7TZ44</accession>
<evidence type="ECO:0000313" key="2">
    <source>
        <dbReference type="Proteomes" id="UP000094969"/>
    </source>
</evidence>
<dbReference type="AlphaFoldDB" id="A0A1D7TZ44"/>
<protein>
    <recommendedName>
        <fullName evidence="3">WbqC family protein</fullName>
    </recommendedName>
</protein>
<evidence type="ECO:0000313" key="1">
    <source>
        <dbReference type="EMBL" id="AOO80385.1"/>
    </source>
</evidence>
<dbReference type="OrthoDB" id="3611744at2"/>
<dbReference type="Pfam" id="PF08889">
    <property type="entry name" value="WbqC"/>
    <property type="match status" value="1"/>
</dbReference>
<dbReference type="EMBL" id="CP017147">
    <property type="protein sequence ID" value="AOO80385.1"/>
    <property type="molecule type" value="Genomic_DNA"/>
</dbReference>